<dbReference type="NCBIfam" id="TIGR00231">
    <property type="entry name" value="small_GTP"/>
    <property type="match status" value="1"/>
</dbReference>
<evidence type="ECO:0000256" key="2">
    <source>
        <dbReference type="ARBA" id="ARBA00023134"/>
    </source>
</evidence>
<name>A0A146KKP7_9EUKA</name>
<dbReference type="FunFam" id="3.40.50.300:FF:001329">
    <property type="entry name" value="Small GTP-binding protein, putative"/>
    <property type="match status" value="1"/>
</dbReference>
<protein>
    <submittedName>
        <fullName evidence="3">Rab-like protein</fullName>
    </submittedName>
</protein>
<sequence>MPKSKDYKIVLIGDQSVGKTSIIQQLTNNKFDKNQPPTISVSCSRYSYFEADQQINLNLWDTIGQEKLCQITQTYLRSSDIILIVVAANDFSMDRARFWLQQAENIDEKTRIILVINKIDLSFSENMEQMVELFCDQNGISKFEISALSGAGINKLIDSMKKHVQKSKKTKRIEIN</sequence>
<gene>
    <name evidence="3" type="ORF">TPC1_10337</name>
</gene>
<evidence type="ECO:0000313" key="3">
    <source>
        <dbReference type="EMBL" id="JAP96354.1"/>
    </source>
</evidence>
<dbReference type="PROSITE" id="PS51419">
    <property type="entry name" value="RAB"/>
    <property type="match status" value="1"/>
</dbReference>
<dbReference type="Gene3D" id="3.40.50.300">
    <property type="entry name" value="P-loop containing nucleotide triphosphate hydrolases"/>
    <property type="match status" value="1"/>
</dbReference>
<keyword evidence="1" id="KW-0547">Nucleotide-binding</keyword>
<accession>A0A146KKP7</accession>
<dbReference type="InterPro" id="IPR005225">
    <property type="entry name" value="Small_GTP-bd"/>
</dbReference>
<dbReference type="InterPro" id="IPR050227">
    <property type="entry name" value="Rab"/>
</dbReference>
<evidence type="ECO:0000256" key="1">
    <source>
        <dbReference type="ARBA" id="ARBA00022741"/>
    </source>
</evidence>
<dbReference type="CDD" id="cd00154">
    <property type="entry name" value="Rab"/>
    <property type="match status" value="1"/>
</dbReference>
<dbReference type="EMBL" id="GDID01000252">
    <property type="protein sequence ID" value="JAP96354.1"/>
    <property type="molecule type" value="Transcribed_RNA"/>
</dbReference>
<dbReference type="GO" id="GO:0003924">
    <property type="term" value="F:GTPase activity"/>
    <property type="evidence" value="ECO:0007669"/>
    <property type="project" value="InterPro"/>
</dbReference>
<dbReference type="InterPro" id="IPR001806">
    <property type="entry name" value="Small_GTPase"/>
</dbReference>
<dbReference type="Pfam" id="PF00071">
    <property type="entry name" value="Ras"/>
    <property type="match status" value="1"/>
</dbReference>
<dbReference type="SMART" id="SM00175">
    <property type="entry name" value="RAB"/>
    <property type="match status" value="1"/>
</dbReference>
<reference evidence="3" key="1">
    <citation type="submission" date="2015-07" db="EMBL/GenBank/DDBJ databases">
        <title>Adaptation to a free-living lifestyle via gene acquisitions in the diplomonad Trepomonas sp. PC1.</title>
        <authorList>
            <person name="Xu F."/>
            <person name="Jerlstrom-Hultqvist J."/>
            <person name="Kolisko M."/>
            <person name="Simpson A.G.B."/>
            <person name="Roger A.J."/>
            <person name="Svard S.G."/>
            <person name="Andersson J.O."/>
        </authorList>
    </citation>
    <scope>NUCLEOTIDE SEQUENCE</scope>
    <source>
        <strain evidence="3">PC1</strain>
    </source>
</reference>
<dbReference type="PRINTS" id="PR00449">
    <property type="entry name" value="RASTRNSFRMNG"/>
</dbReference>
<dbReference type="SUPFAM" id="SSF52540">
    <property type="entry name" value="P-loop containing nucleoside triphosphate hydrolases"/>
    <property type="match status" value="1"/>
</dbReference>
<organism evidence="3">
    <name type="scientific">Trepomonas sp. PC1</name>
    <dbReference type="NCBI Taxonomy" id="1076344"/>
    <lineage>
        <taxon>Eukaryota</taxon>
        <taxon>Metamonada</taxon>
        <taxon>Diplomonadida</taxon>
        <taxon>Hexamitidae</taxon>
        <taxon>Hexamitinae</taxon>
        <taxon>Trepomonas</taxon>
    </lineage>
</organism>
<dbReference type="GO" id="GO:0005525">
    <property type="term" value="F:GTP binding"/>
    <property type="evidence" value="ECO:0007669"/>
    <property type="project" value="UniProtKB-KW"/>
</dbReference>
<dbReference type="SMART" id="SM00174">
    <property type="entry name" value="RHO"/>
    <property type="match status" value="1"/>
</dbReference>
<dbReference type="InterPro" id="IPR027417">
    <property type="entry name" value="P-loop_NTPase"/>
</dbReference>
<keyword evidence="2" id="KW-0342">GTP-binding</keyword>
<feature type="non-terminal residue" evidence="3">
    <location>
        <position position="176"/>
    </location>
</feature>
<dbReference type="SMART" id="SM00173">
    <property type="entry name" value="RAS"/>
    <property type="match status" value="1"/>
</dbReference>
<proteinExistence type="predicted"/>
<dbReference type="PANTHER" id="PTHR47977">
    <property type="entry name" value="RAS-RELATED PROTEIN RAB"/>
    <property type="match status" value="1"/>
</dbReference>
<dbReference type="AlphaFoldDB" id="A0A146KKP7"/>